<sequence length="359" mass="38112">MRENELLEIGITIIQSLGMIQRFLHKMGDQGQNPPITSAPKRSIDHPSAIGMPTFQHLHGSESCKNSPNVPRRHDPAHHLQHHSAALLILESGSQSAKSSPLPNRRLDKLQGVIRDQQSTPITVRRVNDGEMEAFESPLVSRRFLLQQQPCDCAGGLTSFPVKRRAASECMCSSSLAAGGEPQAMRKRVDSDCGSTSSSCLRKNVVRHNFGLASGSGSVSSCENSPLPVRRKFAVAGGQAYPVSPAKSVLGEPGVFSSPIHRPYANHHAAAASGFHGPAGASPAKSVMGEPGAFSSPARSMVRSPSSVEPRGHGGGDGMEDMDLGVGSASDVLASDQTIVSGWLKFRDNKKLKAFVSTS</sequence>
<protein>
    <submittedName>
        <fullName evidence="2">Uncharacterized protein</fullName>
    </submittedName>
</protein>
<keyword evidence="3" id="KW-1185">Reference proteome</keyword>
<reference evidence="2" key="2">
    <citation type="submission" date="2020-05" db="UniProtKB">
        <authorList>
            <consortium name="EnsemblMetazoa"/>
        </authorList>
    </citation>
    <scope>IDENTIFICATION</scope>
    <source>
        <strain evidence="2">MINIMUS1</strain>
    </source>
</reference>
<dbReference type="VEuPathDB" id="VectorBase:AMIN009054"/>
<dbReference type="AlphaFoldDB" id="A0A182WFA7"/>
<reference evidence="3" key="1">
    <citation type="submission" date="2013-03" db="EMBL/GenBank/DDBJ databases">
        <title>The Genome Sequence of Anopheles minimus MINIMUS1.</title>
        <authorList>
            <consortium name="The Broad Institute Genomics Platform"/>
            <person name="Neafsey D.E."/>
            <person name="Walton C."/>
            <person name="Walker B."/>
            <person name="Young S.K."/>
            <person name="Zeng Q."/>
            <person name="Gargeya S."/>
            <person name="Fitzgerald M."/>
            <person name="Haas B."/>
            <person name="Abouelleil A."/>
            <person name="Allen A.W."/>
            <person name="Alvarado L."/>
            <person name="Arachchi H.M."/>
            <person name="Berlin A.M."/>
            <person name="Chapman S.B."/>
            <person name="Gainer-Dewar J."/>
            <person name="Goldberg J."/>
            <person name="Griggs A."/>
            <person name="Gujja S."/>
            <person name="Hansen M."/>
            <person name="Howarth C."/>
            <person name="Imamovic A."/>
            <person name="Ireland A."/>
            <person name="Larimer J."/>
            <person name="McCowan C."/>
            <person name="Murphy C."/>
            <person name="Pearson M."/>
            <person name="Poon T.W."/>
            <person name="Priest M."/>
            <person name="Roberts A."/>
            <person name="Saif S."/>
            <person name="Shea T."/>
            <person name="Sisk P."/>
            <person name="Sykes S."/>
            <person name="Wortman J."/>
            <person name="Nusbaum C."/>
            <person name="Birren B."/>
        </authorList>
    </citation>
    <scope>NUCLEOTIDE SEQUENCE [LARGE SCALE GENOMIC DNA]</scope>
    <source>
        <strain evidence="3">MINIMUS1</strain>
    </source>
</reference>
<dbReference type="EnsemblMetazoa" id="AMIN009054-RA">
    <property type="protein sequence ID" value="AMIN009054-PA"/>
    <property type="gene ID" value="AMIN009054"/>
</dbReference>
<organism evidence="2 3">
    <name type="scientific">Anopheles minimus</name>
    <dbReference type="NCBI Taxonomy" id="112268"/>
    <lineage>
        <taxon>Eukaryota</taxon>
        <taxon>Metazoa</taxon>
        <taxon>Ecdysozoa</taxon>
        <taxon>Arthropoda</taxon>
        <taxon>Hexapoda</taxon>
        <taxon>Insecta</taxon>
        <taxon>Pterygota</taxon>
        <taxon>Neoptera</taxon>
        <taxon>Endopterygota</taxon>
        <taxon>Diptera</taxon>
        <taxon>Nematocera</taxon>
        <taxon>Culicoidea</taxon>
        <taxon>Culicidae</taxon>
        <taxon>Anophelinae</taxon>
        <taxon>Anopheles</taxon>
    </lineage>
</organism>
<evidence type="ECO:0000313" key="3">
    <source>
        <dbReference type="Proteomes" id="UP000075920"/>
    </source>
</evidence>
<dbReference type="Proteomes" id="UP000075920">
    <property type="component" value="Unassembled WGS sequence"/>
</dbReference>
<accession>A0A182WFA7</accession>
<evidence type="ECO:0000313" key="2">
    <source>
        <dbReference type="EnsemblMetazoa" id="AMIN009054-PA"/>
    </source>
</evidence>
<evidence type="ECO:0000256" key="1">
    <source>
        <dbReference type="SAM" id="MobiDB-lite"/>
    </source>
</evidence>
<name>A0A182WFA7_9DIPT</name>
<proteinExistence type="predicted"/>
<feature type="region of interest" description="Disordered" evidence="1">
    <location>
        <begin position="279"/>
        <end position="319"/>
    </location>
</feature>